<feature type="transmembrane region" description="Helical" evidence="1">
    <location>
        <begin position="23"/>
        <end position="45"/>
    </location>
</feature>
<feature type="transmembrane region" description="Helical" evidence="1">
    <location>
        <begin position="229"/>
        <end position="246"/>
    </location>
</feature>
<dbReference type="EMBL" id="BAABBQ010000001">
    <property type="protein sequence ID" value="GAA4017445.1"/>
    <property type="molecule type" value="Genomic_DNA"/>
</dbReference>
<dbReference type="Proteomes" id="UP001500235">
    <property type="component" value="Unassembled WGS sequence"/>
</dbReference>
<accession>A0ABP7SWP2</accession>
<feature type="transmembrane region" description="Helical" evidence="1">
    <location>
        <begin position="190"/>
        <end position="209"/>
    </location>
</feature>
<evidence type="ECO:0000313" key="3">
    <source>
        <dbReference type="Proteomes" id="UP001500235"/>
    </source>
</evidence>
<name>A0ABP7SWP2_9SPHN</name>
<keyword evidence="1" id="KW-0472">Membrane</keyword>
<evidence type="ECO:0000256" key="1">
    <source>
        <dbReference type="SAM" id="Phobius"/>
    </source>
</evidence>
<keyword evidence="1" id="KW-0812">Transmembrane</keyword>
<proteinExistence type="predicted"/>
<feature type="transmembrane region" description="Helical" evidence="1">
    <location>
        <begin position="115"/>
        <end position="133"/>
    </location>
</feature>
<feature type="transmembrane region" description="Helical" evidence="1">
    <location>
        <begin position="153"/>
        <end position="178"/>
    </location>
</feature>
<sequence>MLSFVAPLFDTASRRLHARSKTLLLRLEGGLPTLVVVWLVIAVLASAARVWVSPLPSSDVRLAPYLLLTLAPVATFGLALRWFDNGEDLPQPQWRLARIGRWTALSREAAARHPLYGTSGIMVSLLIGMLMNVPVRTAEYLVTMPAIPHHVPAWLSTLHLAMTLDTVVLTSLYVVAFVMALRKVALFPRFLLLVWLLDILSQLLIGRAASDAGLPANIAVSLSGLLDANIKKVLISVAIWLPYLLLSTRVNVTYRLREPS</sequence>
<comment type="caution">
    <text evidence="2">The sequence shown here is derived from an EMBL/GenBank/DDBJ whole genome shotgun (WGS) entry which is preliminary data.</text>
</comment>
<keyword evidence="1" id="KW-1133">Transmembrane helix</keyword>
<feature type="transmembrane region" description="Helical" evidence="1">
    <location>
        <begin position="65"/>
        <end position="83"/>
    </location>
</feature>
<reference evidence="3" key="1">
    <citation type="journal article" date="2019" name="Int. J. Syst. Evol. Microbiol.">
        <title>The Global Catalogue of Microorganisms (GCM) 10K type strain sequencing project: providing services to taxonomists for standard genome sequencing and annotation.</title>
        <authorList>
            <consortium name="The Broad Institute Genomics Platform"/>
            <consortium name="The Broad Institute Genome Sequencing Center for Infectious Disease"/>
            <person name="Wu L."/>
            <person name="Ma J."/>
        </authorList>
    </citation>
    <scope>NUCLEOTIDE SEQUENCE [LARGE SCALE GENOMIC DNA]</scope>
    <source>
        <strain evidence="3">JCM 17563</strain>
    </source>
</reference>
<dbReference type="RefSeq" id="WP_344706847.1">
    <property type="nucleotide sequence ID" value="NZ_BAABBQ010000001.1"/>
</dbReference>
<organism evidence="2 3">
    <name type="scientific">Sphingomonas swuensis</name>
    <dbReference type="NCBI Taxonomy" id="977800"/>
    <lineage>
        <taxon>Bacteria</taxon>
        <taxon>Pseudomonadati</taxon>
        <taxon>Pseudomonadota</taxon>
        <taxon>Alphaproteobacteria</taxon>
        <taxon>Sphingomonadales</taxon>
        <taxon>Sphingomonadaceae</taxon>
        <taxon>Sphingomonas</taxon>
    </lineage>
</organism>
<evidence type="ECO:0008006" key="4">
    <source>
        <dbReference type="Google" id="ProtNLM"/>
    </source>
</evidence>
<gene>
    <name evidence="2" type="ORF">GCM10022280_15850</name>
</gene>
<protein>
    <recommendedName>
        <fullName evidence="4">DUF2569 domain-containing protein</fullName>
    </recommendedName>
</protein>
<evidence type="ECO:0000313" key="2">
    <source>
        <dbReference type="EMBL" id="GAA4017445.1"/>
    </source>
</evidence>
<keyword evidence="3" id="KW-1185">Reference proteome</keyword>